<name>A0ABS1GAY9_9GAMM</name>
<dbReference type="PANTHER" id="PTHR43581">
    <property type="entry name" value="ATP/GTP PHOSPHATASE"/>
    <property type="match status" value="1"/>
</dbReference>
<dbReference type="Proteomes" id="UP000760407">
    <property type="component" value="Unassembled WGS sequence"/>
</dbReference>
<feature type="domain" description="ATPase AAA-type core" evidence="1">
    <location>
        <begin position="25"/>
        <end position="385"/>
    </location>
</feature>
<accession>A0ABS1GAY9</accession>
<dbReference type="GO" id="GO:0005524">
    <property type="term" value="F:ATP binding"/>
    <property type="evidence" value="ECO:0007669"/>
    <property type="project" value="UniProtKB-KW"/>
</dbReference>
<protein>
    <submittedName>
        <fullName evidence="2">ATP-binding protein</fullName>
    </submittedName>
</protein>
<evidence type="ECO:0000313" key="2">
    <source>
        <dbReference type="EMBL" id="MBK2301936.1"/>
    </source>
</evidence>
<sequence>MKKVTIPKGYKGIKNKVDLALKTNLAVITGLNGAGKTTILKYLCENYSNRDKVFFKTQSTAKQHRLTLFQRNRLLQRNTDNLSFDDVMDNIHDAFLRFFRNQDYIHEYELYQMLFNESSYLYNKGYEFLSNIVEILSSFESNEAIKKNLGLVTEKDKEAFLKRKINQLISSGDNPFSNSKGATVYKKYLENELDINEKKLIDQLEIETESELREECRRNANIKDKQSFETYIYELVSKSAIRVDSVITKLSQRIYEDARANSNRTKTKKLWEKINNELEHYPNFKYRIVKPNLYSSRYEISFEIGGDSKTLIHFDSLSSGEKVIFELMSYYFMADNTHGLEMIILDEFDANLNPALAEIYLKTVRKQFCNKGIIAILTTHSPSTVAEVAPNELYELSITNNKHTFICAETDEVKKSILHKLAPKFVYYSEFGNLEYVLSSKSDVIVLVEGKFDKQNFENHEDYQKYTFIHCHGKGNIKNFLVCLKAIPFLENIVKDKLIIGLFDFDDAGRKGIHEIASPNINHLLAGKIINKESPFIKHLDNVFLAMFEPKESDSWDLVDKKFLRHQELKKEGIEGLNRQFEMLRKIQQEFRKDKNIKAE</sequence>
<keyword evidence="2" id="KW-0067">ATP-binding</keyword>
<organism evidence="2 3">
    <name type="scientific">Francisella philomiragia</name>
    <dbReference type="NCBI Taxonomy" id="28110"/>
    <lineage>
        <taxon>Bacteria</taxon>
        <taxon>Pseudomonadati</taxon>
        <taxon>Pseudomonadota</taxon>
        <taxon>Gammaproteobacteria</taxon>
        <taxon>Thiotrichales</taxon>
        <taxon>Francisellaceae</taxon>
        <taxon>Francisella</taxon>
    </lineage>
</organism>
<dbReference type="EMBL" id="JACTSG010000002">
    <property type="protein sequence ID" value="MBK2301936.1"/>
    <property type="molecule type" value="Genomic_DNA"/>
</dbReference>
<dbReference type="CDD" id="cd00188">
    <property type="entry name" value="TOPRIM"/>
    <property type="match status" value="1"/>
</dbReference>
<comment type="caution">
    <text evidence="2">The sequence shown here is derived from an EMBL/GenBank/DDBJ whole genome shotgun (WGS) entry which is preliminary data.</text>
</comment>
<evidence type="ECO:0000259" key="1">
    <source>
        <dbReference type="Pfam" id="PF13304"/>
    </source>
</evidence>
<dbReference type="RefSeq" id="WP_200165983.1">
    <property type="nucleotide sequence ID" value="NZ_JACTSG010000002.1"/>
</dbReference>
<dbReference type="SUPFAM" id="SSF52540">
    <property type="entry name" value="P-loop containing nucleoside triphosphate hydrolases"/>
    <property type="match status" value="1"/>
</dbReference>
<dbReference type="InterPro" id="IPR027417">
    <property type="entry name" value="P-loop_NTPase"/>
</dbReference>
<proteinExistence type="predicted"/>
<keyword evidence="3" id="KW-1185">Reference proteome</keyword>
<keyword evidence="2" id="KW-0547">Nucleotide-binding</keyword>
<evidence type="ECO:0000313" key="3">
    <source>
        <dbReference type="Proteomes" id="UP000760407"/>
    </source>
</evidence>
<gene>
    <name evidence="2" type="ORF">IBE52_03330</name>
</gene>
<dbReference type="PANTHER" id="PTHR43581:SF2">
    <property type="entry name" value="EXCINUCLEASE ATPASE SUBUNIT"/>
    <property type="match status" value="1"/>
</dbReference>
<dbReference type="Pfam" id="PF13304">
    <property type="entry name" value="AAA_21"/>
    <property type="match status" value="1"/>
</dbReference>
<dbReference type="Gene3D" id="3.40.50.300">
    <property type="entry name" value="P-loop containing nucleotide triphosphate hydrolases"/>
    <property type="match status" value="2"/>
</dbReference>
<dbReference type="InterPro" id="IPR003959">
    <property type="entry name" value="ATPase_AAA_core"/>
</dbReference>
<dbReference type="CDD" id="cd00267">
    <property type="entry name" value="ABC_ATPase"/>
    <property type="match status" value="1"/>
</dbReference>
<reference evidence="2 3" key="1">
    <citation type="submission" date="2020-08" db="EMBL/GenBank/DDBJ databases">
        <title>Comparative genomics of Francisella species.</title>
        <authorList>
            <person name="Sahl J."/>
            <person name="Sjodin A."/>
            <person name="Wagner D."/>
            <person name="Forsman M."/>
        </authorList>
    </citation>
    <scope>NUCLEOTIDE SEQUENCE [LARGE SCALE GENOMIC DNA]</scope>
    <source>
        <strain evidence="2 3">F1093</strain>
    </source>
</reference>
<dbReference type="InterPro" id="IPR051396">
    <property type="entry name" value="Bact_Antivir_Def_Nuclease"/>
</dbReference>